<evidence type="ECO:0000256" key="1">
    <source>
        <dbReference type="ARBA" id="ARBA00004141"/>
    </source>
</evidence>
<dbReference type="GO" id="GO:0140359">
    <property type="term" value="F:ABC-type transporter activity"/>
    <property type="evidence" value="ECO:0007669"/>
    <property type="project" value="InterPro"/>
</dbReference>
<keyword evidence="2 5" id="KW-0812">Transmembrane</keyword>
<feature type="transmembrane region" description="Helical" evidence="5">
    <location>
        <begin position="189"/>
        <end position="215"/>
    </location>
</feature>
<dbReference type="PANTHER" id="PTHR43471">
    <property type="entry name" value="ABC TRANSPORTER PERMEASE"/>
    <property type="match status" value="1"/>
</dbReference>
<keyword evidence="3 5" id="KW-1133">Transmembrane helix</keyword>
<organism evidence="7 8">
    <name type="scientific">Corynebacterium meridianum</name>
    <dbReference type="NCBI Taxonomy" id="2765363"/>
    <lineage>
        <taxon>Bacteria</taxon>
        <taxon>Bacillati</taxon>
        <taxon>Actinomycetota</taxon>
        <taxon>Actinomycetes</taxon>
        <taxon>Mycobacteriales</taxon>
        <taxon>Corynebacteriaceae</taxon>
        <taxon>Corynebacterium</taxon>
    </lineage>
</organism>
<dbReference type="Pfam" id="PF12698">
    <property type="entry name" value="ABC2_membrane_3"/>
    <property type="match status" value="1"/>
</dbReference>
<evidence type="ECO:0000259" key="6">
    <source>
        <dbReference type="Pfam" id="PF12698"/>
    </source>
</evidence>
<feature type="transmembrane region" description="Helical" evidence="5">
    <location>
        <begin position="30"/>
        <end position="51"/>
    </location>
</feature>
<reference evidence="7" key="1">
    <citation type="submission" date="2020-12" db="EMBL/GenBank/DDBJ databases">
        <title>Genome public.</title>
        <authorList>
            <person name="Sun Q."/>
        </authorList>
    </citation>
    <scope>NUCLEOTIDE SEQUENCE</scope>
    <source>
        <strain evidence="7">CCM 8863</strain>
    </source>
</reference>
<dbReference type="GO" id="GO:0016020">
    <property type="term" value="C:membrane"/>
    <property type="evidence" value="ECO:0007669"/>
    <property type="project" value="UniProtKB-SubCell"/>
</dbReference>
<comment type="caution">
    <text evidence="7">The sequence shown here is derived from an EMBL/GenBank/DDBJ whole genome shotgun (WGS) entry which is preliminary data.</text>
</comment>
<feature type="transmembrane region" description="Helical" evidence="5">
    <location>
        <begin position="356"/>
        <end position="387"/>
    </location>
</feature>
<dbReference type="AlphaFoldDB" id="A0A934I592"/>
<keyword evidence="4 5" id="KW-0472">Membrane</keyword>
<feature type="transmembrane region" description="Helical" evidence="5">
    <location>
        <begin position="236"/>
        <end position="264"/>
    </location>
</feature>
<proteinExistence type="predicted"/>
<protein>
    <submittedName>
        <fullName evidence="7">ABC transporter permease</fullName>
    </submittedName>
</protein>
<dbReference type="EMBL" id="JAEIOS010000009">
    <property type="protein sequence ID" value="MBI8988592.1"/>
    <property type="molecule type" value="Genomic_DNA"/>
</dbReference>
<comment type="subcellular location">
    <subcellularLocation>
        <location evidence="1">Membrane</location>
        <topology evidence="1">Multi-pass membrane protein</topology>
    </subcellularLocation>
</comment>
<feature type="transmembrane region" description="Helical" evidence="5">
    <location>
        <begin position="284"/>
        <end position="306"/>
    </location>
</feature>
<sequence>MSRPTDTYSSTAAIRLIAAREARAVLTRKSVWVTLVIMLVAVLGGLGWGAWQGSKENAPQVIGYVGAEPAALAAVTGDNGDGPAMESVGYPDRDTALAALSDGDIAAIYRPAESGPGWELVSESSVDTDSLTALRAAQAAIARDGFLTEFGISGEQVAEITTAGTVTTVRVDGGSDDGAFGDPRTAGTVMVTLIGLGVLVMSVMMFAITIGSAVIEEKSSRVVELMVATVRPLDLLWGKIIGVGGVGLAFVATLFAVTAAGIGFTGIGERFDVEIDLTVLPVLLLFYVLGYLFFSVLYAAAGSLVSRMEDFQGVQTPVILLLMAVMYVPFFGLTQVDSTFMRVVAWVPPFSSSTIPLQYAVGNVGVGGVLGAALILALATAVTSWLAARIYRSSILHTGSPVGWLKALRGVRRG</sequence>
<dbReference type="RefSeq" id="WP_198737615.1">
    <property type="nucleotide sequence ID" value="NZ_JAEIOS010000009.1"/>
</dbReference>
<dbReference type="PANTHER" id="PTHR43471:SF3">
    <property type="entry name" value="ABC TRANSPORTER PERMEASE PROTEIN NATB"/>
    <property type="match status" value="1"/>
</dbReference>
<name>A0A934I592_9CORY</name>
<evidence type="ECO:0000256" key="2">
    <source>
        <dbReference type="ARBA" id="ARBA00022692"/>
    </source>
</evidence>
<evidence type="ECO:0000313" key="7">
    <source>
        <dbReference type="EMBL" id="MBI8988592.1"/>
    </source>
</evidence>
<dbReference type="Proteomes" id="UP000645966">
    <property type="component" value="Unassembled WGS sequence"/>
</dbReference>
<dbReference type="InterPro" id="IPR013525">
    <property type="entry name" value="ABC2_TM"/>
</dbReference>
<evidence type="ECO:0000256" key="4">
    <source>
        <dbReference type="ARBA" id="ARBA00023136"/>
    </source>
</evidence>
<evidence type="ECO:0000313" key="8">
    <source>
        <dbReference type="Proteomes" id="UP000645966"/>
    </source>
</evidence>
<evidence type="ECO:0000256" key="5">
    <source>
        <dbReference type="SAM" id="Phobius"/>
    </source>
</evidence>
<evidence type="ECO:0000256" key="3">
    <source>
        <dbReference type="ARBA" id="ARBA00022989"/>
    </source>
</evidence>
<feature type="transmembrane region" description="Helical" evidence="5">
    <location>
        <begin position="318"/>
        <end position="336"/>
    </location>
</feature>
<gene>
    <name evidence="7" type="ORF">JDV75_02265</name>
</gene>
<keyword evidence="8" id="KW-1185">Reference proteome</keyword>
<feature type="domain" description="ABC-2 type transporter transmembrane" evidence="6">
    <location>
        <begin position="29"/>
        <end position="388"/>
    </location>
</feature>
<accession>A0A934I592</accession>